<keyword evidence="1" id="KW-0812">Transmembrane</keyword>
<dbReference type="RefSeq" id="XP_033454848.1">
    <property type="nucleotide sequence ID" value="XM_033602086.1"/>
</dbReference>
<dbReference type="GeneID" id="54359886"/>
<evidence type="ECO:0000313" key="2">
    <source>
        <dbReference type="Proteomes" id="UP000504637"/>
    </source>
</evidence>
<keyword evidence="1" id="KW-0472">Membrane</keyword>
<reference evidence="3" key="3">
    <citation type="submission" date="2025-08" db="UniProtKB">
        <authorList>
            <consortium name="RefSeq"/>
        </authorList>
    </citation>
    <scope>IDENTIFICATION</scope>
    <source>
        <strain evidence="3">CBS 342.82</strain>
    </source>
</reference>
<dbReference type="OrthoDB" id="443402at2759"/>
<feature type="transmembrane region" description="Helical" evidence="1">
    <location>
        <begin position="179"/>
        <end position="198"/>
    </location>
</feature>
<keyword evidence="2" id="KW-1185">Reference proteome</keyword>
<evidence type="ECO:0000313" key="3">
    <source>
        <dbReference type="RefSeq" id="XP_033454848.1"/>
    </source>
</evidence>
<reference evidence="3" key="1">
    <citation type="submission" date="2020-01" db="EMBL/GenBank/DDBJ databases">
        <authorList>
            <consortium name="DOE Joint Genome Institute"/>
            <person name="Haridas S."/>
            <person name="Albert R."/>
            <person name="Binder M."/>
            <person name="Bloem J."/>
            <person name="Labutti K."/>
            <person name="Salamov A."/>
            <person name="Andreopoulos B."/>
            <person name="Baker S.E."/>
            <person name="Barry K."/>
            <person name="Bills G."/>
            <person name="Bluhm B.H."/>
            <person name="Cannon C."/>
            <person name="Castanera R."/>
            <person name="Culley D.E."/>
            <person name="Daum C."/>
            <person name="Ezra D."/>
            <person name="Gonzalez J.B."/>
            <person name="Henrissat B."/>
            <person name="Kuo A."/>
            <person name="Liang C."/>
            <person name="Lipzen A."/>
            <person name="Lutzoni F."/>
            <person name="Magnuson J."/>
            <person name="Mondo S."/>
            <person name="Nolan M."/>
            <person name="Ohm R."/>
            <person name="Pangilinan J."/>
            <person name="Park H.-J."/>
            <person name="Ramirez L."/>
            <person name="Alfaro M."/>
            <person name="Sun H."/>
            <person name="Tritt A."/>
            <person name="Yoshinaga Y."/>
            <person name="Zwiers L.-H."/>
            <person name="Turgeon B.G."/>
            <person name="Goodwin S.B."/>
            <person name="Spatafora J.W."/>
            <person name="Crous P.W."/>
            <person name="Grigoriev I.V."/>
        </authorList>
    </citation>
    <scope>NUCLEOTIDE SEQUENCE</scope>
    <source>
        <strain evidence="3">CBS 342.82</strain>
    </source>
</reference>
<feature type="transmembrane region" description="Helical" evidence="1">
    <location>
        <begin position="144"/>
        <end position="167"/>
    </location>
</feature>
<dbReference type="Proteomes" id="UP000504637">
    <property type="component" value="Unplaced"/>
</dbReference>
<evidence type="ECO:0000256" key="1">
    <source>
        <dbReference type="SAM" id="Phobius"/>
    </source>
</evidence>
<name>A0A6J3LT72_9PEZI</name>
<sequence length="204" mass="24346">METDVEFFSELKKAYLGNRGILRTCFSMWRYDHCEFFRFHKYGIDQSEPVRVDFPLDADLTYDFTPRPIDFRPPSGPIPKSQFHAHFYNPHSNNRTWRSFCLDRIAPELLKNEHLKSLPKRRQVIVQDSKREIFWGIYAREKRCFGWVLTYGVVCNFPGLLFFFLWIFEWQHASDLQNASVPVQLSLSLTICYAALLYESRERL</sequence>
<accession>A0A6J3LT72</accession>
<reference evidence="3" key="2">
    <citation type="submission" date="2020-04" db="EMBL/GenBank/DDBJ databases">
        <authorList>
            <consortium name="NCBI Genome Project"/>
        </authorList>
    </citation>
    <scope>NUCLEOTIDE SEQUENCE</scope>
    <source>
        <strain evidence="3">CBS 342.82</strain>
    </source>
</reference>
<keyword evidence="1" id="KW-1133">Transmembrane helix</keyword>
<dbReference type="AlphaFoldDB" id="A0A6J3LT72"/>
<gene>
    <name evidence="3" type="ORF">K489DRAFT_328756</name>
</gene>
<proteinExistence type="predicted"/>
<organism evidence="3">
    <name type="scientific">Dissoconium aciculare CBS 342.82</name>
    <dbReference type="NCBI Taxonomy" id="1314786"/>
    <lineage>
        <taxon>Eukaryota</taxon>
        <taxon>Fungi</taxon>
        <taxon>Dikarya</taxon>
        <taxon>Ascomycota</taxon>
        <taxon>Pezizomycotina</taxon>
        <taxon>Dothideomycetes</taxon>
        <taxon>Dothideomycetidae</taxon>
        <taxon>Mycosphaerellales</taxon>
        <taxon>Dissoconiaceae</taxon>
        <taxon>Dissoconium</taxon>
    </lineage>
</organism>
<protein>
    <submittedName>
        <fullName evidence="3">Uncharacterized protein</fullName>
    </submittedName>
</protein>